<feature type="region of interest" description="Disordered" evidence="1">
    <location>
        <begin position="1"/>
        <end position="93"/>
    </location>
</feature>
<protein>
    <submittedName>
        <fullName evidence="2">Uncharacterized protein</fullName>
    </submittedName>
</protein>
<gene>
    <name evidence="2" type="ORF">OGH68_34335</name>
</gene>
<evidence type="ECO:0000313" key="3">
    <source>
        <dbReference type="Proteomes" id="UP001163878"/>
    </source>
</evidence>
<proteinExistence type="predicted"/>
<dbReference type="RefSeq" id="WP_264249411.1">
    <property type="nucleotide sequence ID" value="NZ_CP107567.1"/>
</dbReference>
<dbReference type="EMBL" id="CP107567">
    <property type="protein sequence ID" value="UYQ66039.1"/>
    <property type="molecule type" value="Genomic_DNA"/>
</dbReference>
<evidence type="ECO:0000313" key="2">
    <source>
        <dbReference type="EMBL" id="UYQ66039.1"/>
    </source>
</evidence>
<organism evidence="2 3">
    <name type="scientific">Streptomyces peucetius</name>
    <dbReference type="NCBI Taxonomy" id="1950"/>
    <lineage>
        <taxon>Bacteria</taxon>
        <taxon>Bacillati</taxon>
        <taxon>Actinomycetota</taxon>
        <taxon>Actinomycetes</taxon>
        <taxon>Kitasatosporales</taxon>
        <taxon>Streptomycetaceae</taxon>
        <taxon>Streptomyces</taxon>
    </lineage>
</organism>
<sequence>MSDDYRPEGFEDSDNPLPRDMPDQQAGAEETRKGEEEADRRAGTGADAGKPGGTGETGGTGEDVPEADEAGTGRRGSPEASGPGTPAPEESPG</sequence>
<feature type="compositionally biased region" description="Basic and acidic residues" evidence="1">
    <location>
        <begin position="29"/>
        <end position="42"/>
    </location>
</feature>
<feature type="compositionally biased region" description="Gly residues" evidence="1">
    <location>
        <begin position="50"/>
        <end position="61"/>
    </location>
</feature>
<keyword evidence="3" id="KW-1185">Reference proteome</keyword>
<accession>A0ABY6IH25</accession>
<evidence type="ECO:0000256" key="1">
    <source>
        <dbReference type="SAM" id="MobiDB-lite"/>
    </source>
</evidence>
<dbReference type="Proteomes" id="UP001163878">
    <property type="component" value="Chromosome"/>
</dbReference>
<name>A0ABY6IH25_STRPE</name>
<reference evidence="2" key="1">
    <citation type="submission" date="2022-10" db="EMBL/GenBank/DDBJ databases">
        <title>Cytochrome P450 Catalyzes Benzene Ring Formation in the Biosynthesis of Trialkyl-Substituted Aromatic Polyketides.</title>
        <authorList>
            <person name="Zhao E."/>
            <person name="Ge H."/>
        </authorList>
    </citation>
    <scope>NUCLEOTIDE SEQUENCE</scope>
    <source>
        <strain evidence="2">NA0869</strain>
    </source>
</reference>